<organism evidence="1 2">
    <name type="scientific">Arthrobacter phage Prairie</name>
    <dbReference type="NCBI Taxonomy" id="2816463"/>
    <lineage>
        <taxon>Viruses</taxon>
        <taxon>Duplodnaviria</taxon>
        <taxon>Heunggongvirae</taxon>
        <taxon>Uroviricota</taxon>
        <taxon>Caudoviricetes</taxon>
        <taxon>Berryhillviridae</taxon>
        <taxon>Lilmacvirus</taxon>
        <taxon>Lilmacvirus prairie</taxon>
    </lineage>
</organism>
<evidence type="ECO:0000313" key="2">
    <source>
        <dbReference type="Proteomes" id="UP000664925"/>
    </source>
</evidence>
<gene>
    <name evidence="1" type="primary">78</name>
    <name evidence="1" type="ORF">SEA_PRAIRIE_78</name>
</gene>
<protein>
    <submittedName>
        <fullName evidence="1">Uncharacterized protein</fullName>
    </submittedName>
</protein>
<sequence length="137" mass="14885">MSETPTTDKYGFPAVPCSRCAGRERMEEYLAVDAGRCFKCNGERVVVVDRKAKAAKEAYLAARVQVVTVADLEVGQTVSLGGTNTIVRWIKIAGIREDQRNGGLLISSTRGETISTPSDYPARLYVPTDVAPYLEGL</sequence>
<dbReference type="Proteomes" id="UP000664925">
    <property type="component" value="Segment"/>
</dbReference>
<reference evidence="1" key="1">
    <citation type="submission" date="2021-02" db="EMBL/GenBank/DDBJ databases">
        <authorList>
            <person name="Johnson B.J."/>
            <person name="Isenhart S.H."/>
            <person name="Brown D.K."/>
            <person name="Kleven A.S."/>
            <person name="Bohn B.R."/>
            <person name="Martinez L.A."/>
            <person name="Garcia C.A."/>
            <person name="Zack K.M."/>
            <person name="Garlena R.A."/>
            <person name="Russell D.A."/>
            <person name="Jacobs-Sera D."/>
            <person name="Hatfull G.F."/>
        </authorList>
    </citation>
    <scope>NUCLEOTIDE SEQUENCE</scope>
</reference>
<name>A0A8A5LKE3_9CAUD</name>
<proteinExistence type="predicted"/>
<dbReference type="EMBL" id="MW601223">
    <property type="protein sequence ID" value="QTF82175.1"/>
    <property type="molecule type" value="Genomic_DNA"/>
</dbReference>
<keyword evidence="2" id="KW-1185">Reference proteome</keyword>
<accession>A0A8A5LKE3</accession>
<evidence type="ECO:0000313" key="1">
    <source>
        <dbReference type="EMBL" id="QTF82175.1"/>
    </source>
</evidence>